<name>A0A4Y2TZD8_ARAVE</name>
<dbReference type="Proteomes" id="UP000499080">
    <property type="component" value="Unassembled WGS sequence"/>
</dbReference>
<dbReference type="OrthoDB" id="6412813at2759"/>
<dbReference type="Pfam" id="PF19018">
    <property type="entry name" value="Vanin_C"/>
    <property type="match status" value="1"/>
</dbReference>
<dbReference type="PANTHER" id="PTHR10609:SF27">
    <property type="entry name" value="CN HYDROLASE DOMAIN-CONTAINING PROTEIN-RELATED"/>
    <property type="match status" value="1"/>
</dbReference>
<organism evidence="5 6">
    <name type="scientific">Araneus ventricosus</name>
    <name type="common">Orbweaver spider</name>
    <name type="synonym">Epeira ventricosa</name>
    <dbReference type="NCBI Taxonomy" id="182803"/>
    <lineage>
        <taxon>Eukaryota</taxon>
        <taxon>Metazoa</taxon>
        <taxon>Ecdysozoa</taxon>
        <taxon>Arthropoda</taxon>
        <taxon>Chelicerata</taxon>
        <taxon>Arachnida</taxon>
        <taxon>Araneae</taxon>
        <taxon>Araneomorphae</taxon>
        <taxon>Entelegynae</taxon>
        <taxon>Araneoidea</taxon>
        <taxon>Araneidae</taxon>
        <taxon>Araneus</taxon>
    </lineage>
</organism>
<evidence type="ECO:0000313" key="6">
    <source>
        <dbReference type="Proteomes" id="UP000499080"/>
    </source>
</evidence>
<reference evidence="5 6" key="1">
    <citation type="journal article" date="2019" name="Sci. Rep.">
        <title>Orb-weaving spider Araneus ventricosus genome elucidates the spidroin gene catalogue.</title>
        <authorList>
            <person name="Kono N."/>
            <person name="Nakamura H."/>
            <person name="Ohtoshi R."/>
            <person name="Moran D.A.P."/>
            <person name="Shinohara A."/>
            <person name="Yoshida Y."/>
            <person name="Fujiwara M."/>
            <person name="Mori M."/>
            <person name="Tomita M."/>
            <person name="Arakawa K."/>
        </authorList>
    </citation>
    <scope>NUCLEOTIDE SEQUENCE [LARGE SCALE GENOMIC DNA]</scope>
</reference>
<dbReference type="InterPro" id="IPR043957">
    <property type="entry name" value="Vanin_C"/>
</dbReference>
<protein>
    <submittedName>
        <fullName evidence="5">Vascular non-inflammatory molecule 2</fullName>
    </submittedName>
</protein>
<keyword evidence="3" id="KW-0732">Signal</keyword>
<accession>A0A4Y2TZD8</accession>
<gene>
    <name evidence="5" type="primary">VNN2_0</name>
    <name evidence="5" type="ORF">AVEN_107242_1</name>
</gene>
<dbReference type="PANTHER" id="PTHR10609">
    <property type="entry name" value="BIOTINIDASE-RELATED"/>
    <property type="match status" value="1"/>
</dbReference>
<sequence length="566" mass="64534">MLKNGIKAICISAFLLVSFNGSRGQKDYYTAGVFEIFQFQDSSYSGSEIIKKNLEKYAVAAGVASSHQVDIMVYPEEGLFPDDESTVSLQDVAEDVPDPRTEETIPCDEQDEFQNSPILRNLSCLAKEHKFYVVADLIDMKKCEVQSECNEYNADYCRTSEQECPENDLFLFNTLVAFNRQGTLIARYYKRHLYFEEGISTPRIPKNVYFETDFGKFTGDICFDLFFIEAVEGADRPDVTALSFPTWWYDHTPLIYFATPYQQAWSITNKINILAANVHYPRDGSLGSGIYSAVKGALVYTHNPDGRSKLLISNVPISATQIPKDISFDTKFYYIDDGKVTELQGEEPRDFSSECGFNVLGNASSSLIDYRCHQTEVHQYTFIKLNETKGNINICSNKFCCSLNYEAQSMDETFYFGVSGKRLNFYDTYLLGIQACFLARCEPLNGEPCRNFLLKSNTIFETVDIVGSFDTENIYPFAINSEIRLADKDEWNFDGKSHLKYMNLNRKPLLFIGLNGRLYNRDKKLTGSNSKSKAILTRKISLSVFLLPVLCYISLKLQEKFYKEMV</sequence>
<evidence type="ECO:0000256" key="2">
    <source>
        <dbReference type="ARBA" id="ARBA00022801"/>
    </source>
</evidence>
<evidence type="ECO:0000256" key="1">
    <source>
        <dbReference type="ARBA" id="ARBA00008225"/>
    </source>
</evidence>
<keyword evidence="2" id="KW-0378">Hydrolase</keyword>
<dbReference type="Gene3D" id="3.60.110.10">
    <property type="entry name" value="Carbon-nitrogen hydrolase"/>
    <property type="match status" value="1"/>
</dbReference>
<dbReference type="AlphaFoldDB" id="A0A4Y2TZD8"/>
<comment type="similarity">
    <text evidence="1">Belongs to the carbon-nitrogen hydrolase superfamily. BTD/VNN family.</text>
</comment>
<dbReference type="EMBL" id="BGPR01032240">
    <property type="protein sequence ID" value="GBO05702.1"/>
    <property type="molecule type" value="Genomic_DNA"/>
</dbReference>
<dbReference type="InterPro" id="IPR036526">
    <property type="entry name" value="C-N_Hydrolase_sf"/>
</dbReference>
<dbReference type="PROSITE" id="PS50263">
    <property type="entry name" value="CN_HYDROLASE"/>
    <property type="match status" value="1"/>
</dbReference>
<evidence type="ECO:0000256" key="3">
    <source>
        <dbReference type="SAM" id="SignalP"/>
    </source>
</evidence>
<feature type="signal peptide" evidence="3">
    <location>
        <begin position="1"/>
        <end position="24"/>
    </location>
</feature>
<feature type="chain" id="PRO_5021293220" evidence="3">
    <location>
        <begin position="25"/>
        <end position="566"/>
    </location>
</feature>
<proteinExistence type="inferred from homology"/>
<feature type="domain" description="CN hydrolase" evidence="4">
    <location>
        <begin position="34"/>
        <end position="317"/>
    </location>
</feature>
<comment type="caution">
    <text evidence="5">The sequence shown here is derived from an EMBL/GenBank/DDBJ whole genome shotgun (WGS) entry which is preliminary data.</text>
</comment>
<keyword evidence="6" id="KW-1185">Reference proteome</keyword>
<dbReference type="InterPro" id="IPR040154">
    <property type="entry name" value="Biotinidase/VNN"/>
</dbReference>
<dbReference type="SUPFAM" id="SSF56317">
    <property type="entry name" value="Carbon-nitrogen hydrolase"/>
    <property type="match status" value="1"/>
</dbReference>
<evidence type="ECO:0000313" key="5">
    <source>
        <dbReference type="EMBL" id="GBO05702.1"/>
    </source>
</evidence>
<evidence type="ECO:0000259" key="4">
    <source>
        <dbReference type="PROSITE" id="PS50263"/>
    </source>
</evidence>
<dbReference type="Pfam" id="PF00795">
    <property type="entry name" value="CN_hydrolase"/>
    <property type="match status" value="1"/>
</dbReference>
<dbReference type="GO" id="GO:0016787">
    <property type="term" value="F:hydrolase activity"/>
    <property type="evidence" value="ECO:0007669"/>
    <property type="project" value="UniProtKB-KW"/>
</dbReference>
<dbReference type="InterPro" id="IPR003010">
    <property type="entry name" value="C-N_Hydrolase"/>
</dbReference>